<gene>
    <name evidence="1" type="ORF">DSPE1174_LOCUS3019</name>
</gene>
<dbReference type="SUPFAM" id="SSF82171">
    <property type="entry name" value="DPP6 N-terminal domain-like"/>
    <property type="match status" value="1"/>
</dbReference>
<proteinExistence type="predicted"/>
<dbReference type="GO" id="GO:1990811">
    <property type="term" value="C:MWP complex"/>
    <property type="evidence" value="ECO:0007669"/>
    <property type="project" value="TreeGrafter"/>
</dbReference>
<dbReference type="PANTHER" id="PTHR16220:SF0">
    <property type="entry name" value="WD REPEAT-CONTAINING PROTEIN WRAP73"/>
    <property type="match status" value="1"/>
</dbReference>
<accession>A0A7S2AT68</accession>
<dbReference type="InterPro" id="IPR015943">
    <property type="entry name" value="WD40/YVTN_repeat-like_dom_sf"/>
</dbReference>
<dbReference type="AlphaFoldDB" id="A0A7S2AT68"/>
<evidence type="ECO:0000313" key="1">
    <source>
        <dbReference type="EMBL" id="CAD9376839.1"/>
    </source>
</evidence>
<dbReference type="GO" id="GO:0005815">
    <property type="term" value="C:microtubule organizing center"/>
    <property type="evidence" value="ECO:0007669"/>
    <property type="project" value="TreeGrafter"/>
</dbReference>
<dbReference type="InterPro" id="IPR052778">
    <property type="entry name" value="Centrosome-WD_assoc"/>
</dbReference>
<organism evidence="1">
    <name type="scientific">Octactis speculum</name>
    <dbReference type="NCBI Taxonomy" id="3111310"/>
    <lineage>
        <taxon>Eukaryota</taxon>
        <taxon>Sar</taxon>
        <taxon>Stramenopiles</taxon>
        <taxon>Ochrophyta</taxon>
        <taxon>Dictyochophyceae</taxon>
        <taxon>Dictyochales</taxon>
        <taxon>Dictyochaceae</taxon>
        <taxon>Octactis</taxon>
    </lineage>
</organism>
<name>A0A7S2AT68_9STRA</name>
<dbReference type="Gene3D" id="2.130.10.10">
    <property type="entry name" value="YVTN repeat-like/Quinoprotein amine dehydrogenase"/>
    <property type="match status" value="1"/>
</dbReference>
<reference evidence="1" key="1">
    <citation type="submission" date="2021-01" db="EMBL/GenBank/DDBJ databases">
        <authorList>
            <person name="Corre E."/>
            <person name="Pelletier E."/>
            <person name="Niang G."/>
            <person name="Scheremetjew M."/>
            <person name="Finn R."/>
            <person name="Kale V."/>
            <person name="Holt S."/>
            <person name="Cochrane G."/>
            <person name="Meng A."/>
            <person name="Brown T."/>
            <person name="Cohen L."/>
        </authorList>
    </citation>
    <scope>NUCLEOTIDE SEQUENCE</scope>
    <source>
        <strain evidence="1">CCMP1381</strain>
    </source>
</reference>
<sequence>MSRVLLETENYKEGSNSVEAMEEILKVKTDAKKKFGGVDLVRFSCDGRYMVTMLESYPCLLWVWDVILAKLHGVVVQKRPVRCLKFSPTNAGLFAFTGTDKIVDKANERIVDKVYLWHQFHGVTAVEIPSQPGADPVRYSELEFSSNGNRLCLTGKGVVHCCSFISNPESAIQSQ</sequence>
<dbReference type="EMBL" id="HBGS01005781">
    <property type="protein sequence ID" value="CAD9376839.1"/>
    <property type="molecule type" value="Transcribed_RNA"/>
</dbReference>
<dbReference type="PANTHER" id="PTHR16220">
    <property type="entry name" value="WD REPEAT PROTEIN 8-RELATED"/>
    <property type="match status" value="1"/>
</dbReference>
<protein>
    <submittedName>
        <fullName evidence="1">Uncharacterized protein</fullName>
    </submittedName>
</protein>